<feature type="compositionally biased region" description="Basic and acidic residues" evidence="1">
    <location>
        <begin position="11"/>
        <end position="25"/>
    </location>
</feature>
<organism evidence="2 3">
    <name type="scientific">Actinoalloteichus hoggarensis</name>
    <dbReference type="NCBI Taxonomy" id="1470176"/>
    <lineage>
        <taxon>Bacteria</taxon>
        <taxon>Bacillati</taxon>
        <taxon>Actinomycetota</taxon>
        <taxon>Actinomycetes</taxon>
        <taxon>Pseudonocardiales</taxon>
        <taxon>Pseudonocardiaceae</taxon>
        <taxon>Actinoalloteichus</taxon>
    </lineage>
</organism>
<evidence type="ECO:0000256" key="1">
    <source>
        <dbReference type="SAM" id="MobiDB-lite"/>
    </source>
</evidence>
<feature type="compositionally biased region" description="Basic residues" evidence="1">
    <location>
        <begin position="187"/>
        <end position="198"/>
    </location>
</feature>
<feature type="region of interest" description="Disordered" evidence="1">
    <location>
        <begin position="1"/>
        <end position="130"/>
    </location>
</feature>
<accession>A0A221W6K0</accession>
<proteinExistence type="predicted"/>
<reference evidence="2 3" key="1">
    <citation type="submission" date="2017-07" db="EMBL/GenBank/DDBJ databases">
        <title>Complete genome sequence of Actinoalloteichus hoggarensis DSM 45943, type strain of Actinoalloteichus hoggarensis.</title>
        <authorList>
            <person name="Ruckert C."/>
            <person name="Nouioui I."/>
            <person name="Willmese J."/>
            <person name="van Wezel G."/>
            <person name="Klenk H.-P."/>
            <person name="Kalinowski J."/>
            <person name="Zotchev S.B."/>
        </authorList>
    </citation>
    <scope>NUCLEOTIDE SEQUENCE [LARGE SCALE GENOMIC DNA]</scope>
    <source>
        <strain evidence="2 3">DSM 45943</strain>
    </source>
</reference>
<protein>
    <submittedName>
        <fullName evidence="2">Uncharacterized protein</fullName>
    </submittedName>
</protein>
<feature type="compositionally biased region" description="Basic residues" evidence="1">
    <location>
        <begin position="56"/>
        <end position="74"/>
    </location>
</feature>
<evidence type="ECO:0000313" key="2">
    <source>
        <dbReference type="EMBL" id="ASO21293.1"/>
    </source>
</evidence>
<dbReference type="AlphaFoldDB" id="A0A221W6K0"/>
<feature type="compositionally biased region" description="Basic residues" evidence="1">
    <location>
        <begin position="26"/>
        <end position="35"/>
    </location>
</feature>
<sequence length="255" mass="27698">MRCRAGRRPRRGAEHRPGGRAEERPRRRNRGRRSGRSAERRPRGAARRSHRDTAHRLGRHAGRRPRRRAGCRLRRGPEPGTDSVPSGGPSPGRTTTVPRAGRTPARSARSRRPARGAPRPRRSGCRLDGRRLVSAVRMPCRSGAVAMRSARRGRRASDGGSMPRRISSRVTRITASPVRAIDGSHSKSIRSTRPRPRRLGPGPGSIGRFVAGPPRPRGEAVRCGRAGGALGSADRGRPRADQRLAAACTASSTSR</sequence>
<feature type="compositionally biased region" description="Basic residues" evidence="1">
    <location>
        <begin position="108"/>
        <end position="124"/>
    </location>
</feature>
<dbReference type="KEGG" id="ahg:AHOG_18340"/>
<feature type="compositionally biased region" description="Low complexity" evidence="1">
    <location>
        <begin position="98"/>
        <end position="107"/>
    </location>
</feature>
<dbReference type="Proteomes" id="UP000204221">
    <property type="component" value="Chromosome"/>
</dbReference>
<dbReference type="EMBL" id="CP022521">
    <property type="protein sequence ID" value="ASO21293.1"/>
    <property type="molecule type" value="Genomic_DNA"/>
</dbReference>
<name>A0A221W6K0_9PSEU</name>
<gene>
    <name evidence="2" type="ORF">AHOG_18340</name>
</gene>
<feature type="region of interest" description="Disordered" evidence="1">
    <location>
        <begin position="180"/>
        <end position="255"/>
    </location>
</feature>
<feature type="region of interest" description="Disordered" evidence="1">
    <location>
        <begin position="144"/>
        <end position="165"/>
    </location>
</feature>
<feature type="compositionally biased region" description="Basic residues" evidence="1">
    <location>
        <begin position="1"/>
        <end position="10"/>
    </location>
</feature>
<keyword evidence="3" id="KW-1185">Reference proteome</keyword>
<evidence type="ECO:0000313" key="3">
    <source>
        <dbReference type="Proteomes" id="UP000204221"/>
    </source>
</evidence>